<keyword evidence="1" id="KW-0732">Signal</keyword>
<evidence type="ECO:0000256" key="1">
    <source>
        <dbReference type="SAM" id="SignalP"/>
    </source>
</evidence>
<feature type="domain" description="Peptidase M61 catalytic" evidence="2">
    <location>
        <begin position="279"/>
        <end position="392"/>
    </location>
</feature>
<name>A0ABW5L5Z7_9SPHI</name>
<dbReference type="PIRSF" id="PIRSF016493">
    <property type="entry name" value="Glycyl_aminpptds"/>
    <property type="match status" value="1"/>
</dbReference>
<organism evidence="4 5">
    <name type="scientific">Sphingobacterium tabacisoli</name>
    <dbReference type="NCBI Taxonomy" id="2044855"/>
    <lineage>
        <taxon>Bacteria</taxon>
        <taxon>Pseudomonadati</taxon>
        <taxon>Bacteroidota</taxon>
        <taxon>Sphingobacteriia</taxon>
        <taxon>Sphingobacteriales</taxon>
        <taxon>Sphingobacteriaceae</taxon>
        <taxon>Sphingobacterium</taxon>
    </lineage>
</organism>
<proteinExistence type="predicted"/>
<sequence length="508" mass="57598">MKIQFFLVPFLLLCNSLKAAVDTVSFYVGLEKAAAHVFEIKMTVPMETPNAILDLGIPAWTPGYYQVLDFGKQVSDFRATDDKGRALQWQKTTQNSWRVAVDSAATVHVYYKIKADKSFVANPYMDTSRAFIRPTGVFMYLIGKLENPVIVSIAENKFWPHIATGLPRLSENSLLADNFDVLYDSPMLLGTLKELPSFRVGGKEHRFLGYGMKDFDGAALMRDLKSIVQIVTAIFDDIPYEDYTFIGLGEGNGGIEQLNSTAIAFTGEGMDERSSRLRTLSFIAHEYFHHYNVKRIRPLELGPFDYSGVNRTDGLWLSEGLTVYYEGILLSRSGLITSEEFWYKWEQIIANYEMNPGRKKQSLAESSLCTWEDGPFGRRGETISYYEKGPIIGMLLDMTIRSATSNMKSLDDVMCALYKVYYKEKQRGVTSKEVQLLCEEIAGVKLDEIFSYLYNTNDIDYPKYFSKIGVCFERSVGSDGSIKVNLRPIEDNTVVQQKIWKSLSGRTM</sequence>
<keyword evidence="5" id="KW-1185">Reference proteome</keyword>
<dbReference type="InterPro" id="IPR024191">
    <property type="entry name" value="Peptidase_M61"/>
</dbReference>
<feature type="domain" description="Peptidase M61 N-terminal" evidence="3">
    <location>
        <begin position="28"/>
        <end position="190"/>
    </location>
</feature>
<dbReference type="Proteomes" id="UP001597440">
    <property type="component" value="Unassembled WGS sequence"/>
</dbReference>
<dbReference type="Pfam" id="PF17899">
    <property type="entry name" value="Peptidase_M61_N"/>
    <property type="match status" value="1"/>
</dbReference>
<protein>
    <submittedName>
        <fullName evidence="4">M61 family metallopeptidase</fullName>
    </submittedName>
</protein>
<dbReference type="InterPro" id="IPR040756">
    <property type="entry name" value="Peptidase_M61_N"/>
</dbReference>
<feature type="chain" id="PRO_5046362147" evidence="1">
    <location>
        <begin position="20"/>
        <end position="508"/>
    </location>
</feature>
<evidence type="ECO:0000313" key="5">
    <source>
        <dbReference type="Proteomes" id="UP001597440"/>
    </source>
</evidence>
<dbReference type="SUPFAM" id="SSF55486">
    <property type="entry name" value="Metalloproteases ('zincins'), catalytic domain"/>
    <property type="match status" value="1"/>
</dbReference>
<dbReference type="Gene3D" id="2.60.40.3650">
    <property type="match status" value="1"/>
</dbReference>
<feature type="signal peptide" evidence="1">
    <location>
        <begin position="1"/>
        <end position="19"/>
    </location>
</feature>
<evidence type="ECO:0000259" key="3">
    <source>
        <dbReference type="Pfam" id="PF17899"/>
    </source>
</evidence>
<dbReference type="InterPro" id="IPR027268">
    <property type="entry name" value="Peptidase_M4/M1_CTD_sf"/>
</dbReference>
<accession>A0ABW5L5Z7</accession>
<gene>
    <name evidence="4" type="ORF">ACFSQW_19710</name>
</gene>
<dbReference type="EMBL" id="JBHULD010000018">
    <property type="protein sequence ID" value="MFD2556631.1"/>
    <property type="molecule type" value="Genomic_DNA"/>
</dbReference>
<dbReference type="RefSeq" id="WP_210352333.1">
    <property type="nucleotide sequence ID" value="NZ_JAEQMU010000001.1"/>
</dbReference>
<dbReference type="InterPro" id="IPR007963">
    <property type="entry name" value="Peptidase_M61_catalytic"/>
</dbReference>
<evidence type="ECO:0000313" key="4">
    <source>
        <dbReference type="EMBL" id="MFD2556631.1"/>
    </source>
</evidence>
<reference evidence="5" key="1">
    <citation type="journal article" date="2019" name="Int. J. Syst. Evol. Microbiol.">
        <title>The Global Catalogue of Microorganisms (GCM) 10K type strain sequencing project: providing services to taxonomists for standard genome sequencing and annotation.</title>
        <authorList>
            <consortium name="The Broad Institute Genomics Platform"/>
            <consortium name="The Broad Institute Genome Sequencing Center for Infectious Disease"/>
            <person name="Wu L."/>
            <person name="Ma J."/>
        </authorList>
    </citation>
    <scope>NUCLEOTIDE SEQUENCE [LARGE SCALE GENOMIC DNA]</scope>
    <source>
        <strain evidence="5">KCTC 52298</strain>
    </source>
</reference>
<comment type="caution">
    <text evidence="4">The sequence shown here is derived from an EMBL/GenBank/DDBJ whole genome shotgun (WGS) entry which is preliminary data.</text>
</comment>
<dbReference type="Gene3D" id="1.10.390.10">
    <property type="entry name" value="Neutral Protease Domain 2"/>
    <property type="match status" value="1"/>
</dbReference>
<evidence type="ECO:0000259" key="2">
    <source>
        <dbReference type="Pfam" id="PF05299"/>
    </source>
</evidence>
<dbReference type="Pfam" id="PF05299">
    <property type="entry name" value="Peptidase_M61"/>
    <property type="match status" value="1"/>
</dbReference>